<protein>
    <recommendedName>
        <fullName evidence="4">Protein kinase domain-containing protein</fullName>
    </recommendedName>
</protein>
<organism evidence="2 3">
    <name type="scientific">Epichloe festucae (strain Fl1)</name>
    <dbReference type="NCBI Taxonomy" id="877507"/>
    <lineage>
        <taxon>Eukaryota</taxon>
        <taxon>Fungi</taxon>
        <taxon>Dikarya</taxon>
        <taxon>Ascomycota</taxon>
        <taxon>Pezizomycotina</taxon>
        <taxon>Sordariomycetes</taxon>
        <taxon>Hypocreomycetidae</taxon>
        <taxon>Hypocreales</taxon>
        <taxon>Clavicipitaceae</taxon>
        <taxon>Epichloe</taxon>
    </lineage>
</organism>
<evidence type="ECO:0000313" key="3">
    <source>
        <dbReference type="Proteomes" id="UP000594364"/>
    </source>
</evidence>
<evidence type="ECO:0000313" key="2">
    <source>
        <dbReference type="EMBL" id="QPH03960.1"/>
    </source>
</evidence>
<dbReference type="Proteomes" id="UP000594364">
    <property type="component" value="Chromosome 4"/>
</dbReference>
<dbReference type="OrthoDB" id="8905873at2759"/>
<feature type="region of interest" description="Disordered" evidence="1">
    <location>
        <begin position="699"/>
        <end position="724"/>
    </location>
</feature>
<feature type="compositionally biased region" description="Basic and acidic residues" evidence="1">
    <location>
        <begin position="8"/>
        <end position="28"/>
    </location>
</feature>
<dbReference type="EMBL" id="CP031388">
    <property type="protein sequence ID" value="QPH03960.1"/>
    <property type="molecule type" value="Genomic_DNA"/>
</dbReference>
<dbReference type="Gene3D" id="1.10.510.10">
    <property type="entry name" value="Transferase(Phosphotransferase) domain 1"/>
    <property type="match status" value="1"/>
</dbReference>
<feature type="region of interest" description="Disordered" evidence="1">
    <location>
        <begin position="378"/>
        <end position="484"/>
    </location>
</feature>
<feature type="compositionally biased region" description="Basic and acidic residues" evidence="1">
    <location>
        <begin position="429"/>
        <end position="440"/>
    </location>
</feature>
<proteinExistence type="predicted"/>
<dbReference type="InterPro" id="IPR011009">
    <property type="entry name" value="Kinase-like_dom_sf"/>
</dbReference>
<dbReference type="AlphaFoldDB" id="A0A7S9PW73"/>
<gene>
    <name evidence="2" type="ORF">C2857_000505</name>
</gene>
<feature type="region of interest" description="Disordered" evidence="1">
    <location>
        <begin position="1"/>
        <end position="31"/>
    </location>
</feature>
<accession>A0A7S9PW73</accession>
<evidence type="ECO:0008006" key="4">
    <source>
        <dbReference type="Google" id="ProtNLM"/>
    </source>
</evidence>
<reference evidence="2 3" key="1">
    <citation type="journal article" date="2018" name="PLoS Genet.">
        <title>Repeat elements organise 3D genome structure and mediate transcription in the filamentous fungus Epichloe festucae.</title>
        <authorList>
            <person name="Winter D.J."/>
            <person name="Ganley A.R.D."/>
            <person name="Young C.A."/>
            <person name="Liachko I."/>
            <person name="Schardl C.L."/>
            <person name="Dupont P.Y."/>
            <person name="Berry D."/>
            <person name="Ram A."/>
            <person name="Scott B."/>
            <person name="Cox M.P."/>
        </authorList>
    </citation>
    <scope>NUCLEOTIDE SEQUENCE [LARGE SCALE GENOMIC DNA]</scope>
    <source>
        <strain evidence="2 3">Fl1</strain>
    </source>
</reference>
<dbReference type="SUPFAM" id="SSF56112">
    <property type="entry name" value="Protein kinase-like (PK-like)"/>
    <property type="match status" value="1"/>
</dbReference>
<evidence type="ECO:0000256" key="1">
    <source>
        <dbReference type="SAM" id="MobiDB-lite"/>
    </source>
</evidence>
<sequence length="724" mass="81981">MSGNGSEYYKELFEQEKRRREEAEEVARRERHRNRPTAFVELLHQCHKLLSIPLKADDPSRSTTGSIPLPTGKYCPTRIKPWVDCPGLHQQIYDSVRRYLQPENGDIPRLFSSRIELEGLSRRITSHAISSEQGLEIYERFAVDNHVGDIIAELCKIPAAREEFRLGGGVRFDNHTNSLEKTHYAETAASQPSRIHRPRPDDLCIHVVDDTTNVLLTSGEYKPPHKLPTRTIRLGLRPMNLWDDMVGSETTPTGEMEKLRYSAERLVSSAIVQQYHVMIQEGLEVSYVTNGFCDIHLWVSHDDPSTLHYYLYDPNREVDPEDCSLLEPRTAIARRLCLYLLSCRYPIRSQEWRAAARDQLRIWQTNFDHVRSQIPQTELGNPFLHSDSSNPDHESPDPNSEYQPSSPPPMESPTAEGRRVPTRSLACRASHEAQRQRAESPDSSGSDTGPAVAQRKRGISQVSPSAQPPSHPRSFEGGRGNSPGQHDAQFCTLHCLLGLQRGGALDDKCPNIRLHQQDEKNKTHPITAEQLVHSLKKQLGRDLDRNCTPFGHCGRSGAPFKLTCATYGYTVVGKGTTTDWWPEVAREADAYRILQKAQASAVPIFLGTIDLSKMYFLHGAGEIRHMLVMGWGGESPEDIRAGSELWGELKRSVREIRRLGVIHGDLRRENILWNTEVRRILIIDFHESKSVPQRTIQQLRRAKRPSGGSADGIGTRQPKRLRVL</sequence>
<keyword evidence="3" id="KW-1185">Reference proteome</keyword>
<name>A0A7S9PW73_EPIFF</name>